<evidence type="ECO:0000313" key="7">
    <source>
        <dbReference type="EMBL" id="GAC50028.1"/>
    </source>
</evidence>
<evidence type="ECO:0000313" key="8">
    <source>
        <dbReference type="Proteomes" id="UP000010988"/>
    </source>
</evidence>
<dbReference type="EMBL" id="BANR01000019">
    <property type="protein sequence ID" value="GAC50028.1"/>
    <property type="molecule type" value="Genomic_DNA"/>
</dbReference>
<evidence type="ECO:0000256" key="2">
    <source>
        <dbReference type="ARBA" id="ARBA00022692"/>
    </source>
</evidence>
<evidence type="ECO:0000256" key="5">
    <source>
        <dbReference type="SAM" id="Phobius"/>
    </source>
</evidence>
<reference evidence="7 8" key="1">
    <citation type="submission" date="2012-12" db="EMBL/GenBank/DDBJ databases">
        <title>Whole genome shotgun sequence of Gordonia aichiensis NBRC 108223.</title>
        <authorList>
            <person name="Isaki-Nakamura S."/>
            <person name="Hosoyama A."/>
            <person name="Tsuchikane K."/>
            <person name="Ando Y."/>
            <person name="Baba S."/>
            <person name="Ohji S."/>
            <person name="Hamada M."/>
            <person name="Tamura T."/>
            <person name="Yamazoe A."/>
            <person name="Yamazaki S."/>
            <person name="Fujita N."/>
        </authorList>
    </citation>
    <scope>NUCLEOTIDE SEQUENCE [LARGE SCALE GENOMIC DNA]</scope>
    <source>
        <strain evidence="7 8">NBRC 108223</strain>
    </source>
</reference>
<dbReference type="GO" id="GO:0022857">
    <property type="term" value="F:transmembrane transporter activity"/>
    <property type="evidence" value="ECO:0007669"/>
    <property type="project" value="InterPro"/>
</dbReference>
<evidence type="ECO:0000256" key="1">
    <source>
        <dbReference type="ARBA" id="ARBA00004651"/>
    </source>
</evidence>
<keyword evidence="2 5" id="KW-0812">Transmembrane</keyword>
<dbReference type="PANTHER" id="PTHR42718:SF35">
    <property type="entry name" value="BLL0718 PROTEIN"/>
    <property type="match status" value="1"/>
</dbReference>
<dbReference type="PROSITE" id="PS50850">
    <property type="entry name" value="MFS"/>
    <property type="match status" value="1"/>
</dbReference>
<feature type="domain" description="Major facilitator superfamily (MFS) profile" evidence="6">
    <location>
        <begin position="3"/>
        <end position="382"/>
    </location>
</feature>
<feature type="transmembrane region" description="Helical" evidence="5">
    <location>
        <begin position="40"/>
        <end position="61"/>
    </location>
</feature>
<accession>L7KQR2</accession>
<dbReference type="GO" id="GO:0005886">
    <property type="term" value="C:plasma membrane"/>
    <property type="evidence" value="ECO:0007669"/>
    <property type="project" value="UniProtKB-SubCell"/>
</dbReference>
<dbReference type="Proteomes" id="UP000010988">
    <property type="component" value="Unassembled WGS sequence"/>
</dbReference>
<dbReference type="eggNOG" id="COG0477">
    <property type="taxonomic scope" value="Bacteria"/>
</dbReference>
<keyword evidence="8" id="KW-1185">Reference proteome</keyword>
<feature type="transmembrane region" description="Helical" evidence="5">
    <location>
        <begin position="154"/>
        <end position="176"/>
    </location>
</feature>
<dbReference type="Gene3D" id="1.20.1250.20">
    <property type="entry name" value="MFS general substrate transporter like domains"/>
    <property type="match status" value="1"/>
</dbReference>
<organism evidence="7 8">
    <name type="scientific">Gordonia aichiensis NBRC 108223</name>
    <dbReference type="NCBI Taxonomy" id="1220583"/>
    <lineage>
        <taxon>Bacteria</taxon>
        <taxon>Bacillati</taxon>
        <taxon>Actinomycetota</taxon>
        <taxon>Actinomycetes</taxon>
        <taxon>Mycobacteriales</taxon>
        <taxon>Gordoniaceae</taxon>
        <taxon>Gordonia</taxon>
    </lineage>
</organism>
<comment type="caution">
    <text evidence="7">The sequence shown here is derived from an EMBL/GenBank/DDBJ whole genome shotgun (WGS) entry which is preliminary data.</text>
</comment>
<feature type="transmembrane region" description="Helical" evidence="5">
    <location>
        <begin position="274"/>
        <end position="291"/>
    </location>
</feature>
<proteinExistence type="predicted"/>
<dbReference type="PANTHER" id="PTHR42718">
    <property type="entry name" value="MAJOR FACILITATOR SUPERFAMILY MULTIDRUG TRANSPORTER MFSC"/>
    <property type="match status" value="1"/>
</dbReference>
<dbReference type="AlphaFoldDB" id="L7KQR2"/>
<feature type="transmembrane region" description="Helical" evidence="5">
    <location>
        <begin position="212"/>
        <end position="235"/>
    </location>
</feature>
<evidence type="ECO:0000259" key="6">
    <source>
        <dbReference type="PROSITE" id="PS50850"/>
    </source>
</evidence>
<sequence>MKRVLLLAVAQFLVIIDETSTSLLAPLIARDFDVGAQARQILVTPFAAAFVCALPLVGVLLRRVDPRSVVAPAVIAFGLTAAAGAVAPTLGYLVAARVAQGFAAAVAATCIVAALHQITRHDDRRVRAFAVFSLVSGSGAIAALLFAGALATYSWRWCFGVIAVASVTCGCVLALAMRHVSTDHENDLSTSERVRRPGGVAGVSEAFTRWTLAAVVGANAVLSLTVITVSFALQLDNGWTAIWVGVALLPANAAAGIGALLVAASGRRLSAPRLLAVGLALLAVACVSVAFTRSTPILLLVATIPMGLGVGLVFPIANQGTLETASDRPISRAAALGVAQQLGLAAGALAAASRSGPVMIGVSALVAGLLGAFTAVGRLRRP</sequence>
<comment type="subcellular location">
    <subcellularLocation>
        <location evidence="1">Cell membrane</location>
        <topology evidence="1">Multi-pass membrane protein</topology>
    </subcellularLocation>
</comment>
<feature type="transmembrane region" description="Helical" evidence="5">
    <location>
        <begin position="241"/>
        <end position="262"/>
    </location>
</feature>
<dbReference type="OrthoDB" id="4376907at2"/>
<protein>
    <recommendedName>
        <fullName evidence="6">Major facilitator superfamily (MFS) profile domain-containing protein</fullName>
    </recommendedName>
</protein>
<feature type="transmembrane region" description="Helical" evidence="5">
    <location>
        <begin position="73"/>
        <end position="92"/>
    </location>
</feature>
<feature type="transmembrane region" description="Helical" evidence="5">
    <location>
        <begin position="128"/>
        <end position="148"/>
    </location>
</feature>
<dbReference type="InterPro" id="IPR011701">
    <property type="entry name" value="MFS"/>
</dbReference>
<keyword evidence="3 5" id="KW-1133">Transmembrane helix</keyword>
<keyword evidence="4 5" id="KW-0472">Membrane</keyword>
<feature type="transmembrane region" description="Helical" evidence="5">
    <location>
        <begin position="98"/>
        <end position="116"/>
    </location>
</feature>
<feature type="transmembrane region" description="Helical" evidence="5">
    <location>
        <begin position="297"/>
        <end position="318"/>
    </location>
</feature>
<dbReference type="Pfam" id="PF07690">
    <property type="entry name" value="MFS_1"/>
    <property type="match status" value="1"/>
</dbReference>
<feature type="transmembrane region" description="Helical" evidence="5">
    <location>
        <begin position="330"/>
        <end position="352"/>
    </location>
</feature>
<dbReference type="InterPro" id="IPR036259">
    <property type="entry name" value="MFS_trans_sf"/>
</dbReference>
<name>L7KQR2_9ACTN</name>
<dbReference type="RefSeq" id="WP_005177202.1">
    <property type="nucleotide sequence ID" value="NZ_BANR01000019.1"/>
</dbReference>
<dbReference type="InterPro" id="IPR020846">
    <property type="entry name" value="MFS_dom"/>
</dbReference>
<dbReference type="SUPFAM" id="SSF103473">
    <property type="entry name" value="MFS general substrate transporter"/>
    <property type="match status" value="1"/>
</dbReference>
<evidence type="ECO:0000256" key="3">
    <source>
        <dbReference type="ARBA" id="ARBA00022989"/>
    </source>
</evidence>
<gene>
    <name evidence="7" type="ORF">GOACH_19_00320</name>
</gene>
<evidence type="ECO:0000256" key="4">
    <source>
        <dbReference type="ARBA" id="ARBA00023136"/>
    </source>
</evidence>
<feature type="transmembrane region" description="Helical" evidence="5">
    <location>
        <begin position="358"/>
        <end position="379"/>
    </location>
</feature>